<comment type="caution">
    <text evidence="1">The sequence shown here is derived from an EMBL/GenBank/DDBJ whole genome shotgun (WGS) entry which is preliminary data.</text>
</comment>
<proteinExistence type="predicted"/>
<sequence length="87" mass="10086">MVGYLNTERNVVVLPEAEKEAKSLNLSCQLGRVVNGLKKRQKLKGFKKIQPKTANTYEARLKRKYRAFMIFEQDTPTIFKVGDHLPY</sequence>
<reference evidence="1 2" key="1">
    <citation type="journal article" date="2016" name="Environ. Microbiol.">
        <title>Genomic resolution of a cold subsurface aquifer community provides metabolic insights for novel microbes adapted to high CO concentrations.</title>
        <authorList>
            <person name="Probst A.J."/>
            <person name="Castelle C.J."/>
            <person name="Singh A."/>
            <person name="Brown C.T."/>
            <person name="Anantharaman K."/>
            <person name="Sharon I."/>
            <person name="Hug L.A."/>
            <person name="Burstein D."/>
            <person name="Emerson J.B."/>
            <person name="Thomas B.C."/>
            <person name="Banfield J.F."/>
        </authorList>
    </citation>
    <scope>NUCLEOTIDE SEQUENCE [LARGE SCALE GENOMIC DNA]</scope>
    <source>
        <strain evidence="1">CG1_02_37_44</strain>
    </source>
</reference>
<dbReference type="EMBL" id="MNUU01000020">
    <property type="protein sequence ID" value="OIO08193.1"/>
    <property type="molecule type" value="Genomic_DNA"/>
</dbReference>
<evidence type="ECO:0000313" key="2">
    <source>
        <dbReference type="Proteomes" id="UP000183192"/>
    </source>
</evidence>
<dbReference type="AlphaFoldDB" id="A0A1J4TA17"/>
<dbReference type="Proteomes" id="UP000183192">
    <property type="component" value="Unassembled WGS sequence"/>
</dbReference>
<name>A0A1J4TA17_9BACT</name>
<organism evidence="1 2">
    <name type="scientific">Candidatus Falkowbacteria bacterium CG1_02_37_44</name>
    <dbReference type="NCBI Taxonomy" id="1805146"/>
    <lineage>
        <taxon>Bacteria</taxon>
        <taxon>Candidatus Falkowiibacteriota</taxon>
    </lineage>
</organism>
<gene>
    <name evidence="1" type="ORF">AUJ27_01115</name>
</gene>
<accession>A0A1J4TA17</accession>
<protein>
    <submittedName>
        <fullName evidence="1">Uncharacterized protein</fullName>
    </submittedName>
</protein>
<evidence type="ECO:0000313" key="1">
    <source>
        <dbReference type="EMBL" id="OIO08193.1"/>
    </source>
</evidence>